<dbReference type="EMBL" id="BPLF01000002">
    <property type="protein sequence ID" value="GIX63716.1"/>
    <property type="molecule type" value="Genomic_DNA"/>
</dbReference>
<gene>
    <name evidence="2" type="ORF">BcabD6B2_31510</name>
</gene>
<dbReference type="GeneID" id="94195197"/>
<feature type="region of interest" description="Disordered" evidence="1">
    <location>
        <begin position="64"/>
        <end position="108"/>
    </location>
</feature>
<feature type="region of interest" description="Disordered" evidence="1">
    <location>
        <begin position="160"/>
        <end position="181"/>
    </location>
</feature>
<feature type="compositionally biased region" description="Basic and acidic residues" evidence="1">
    <location>
        <begin position="75"/>
        <end position="101"/>
    </location>
</feature>
<sequence length="1335" mass="148393">MMASGRAVCGCTAFNRAVHLGLASVNAYLELRHSTANVSNLSKSARCLVVSGYAPCLVAKRSVGSARSSKPKGRQRSEPPVEDTAKPSKTYEKGAERDVLRGDSSSGRSCVDSIFGLKCPGVTGTKSENTPQQTRDGSVYRGSIAVEAEEQANYYDIRDPRDAVESPGFSEGDPRARLTSRQHATEDIELGWDDERAANTIGRHAIAATTVETVKLKKLCLVTKKWIEVEKSINSLGGTDIIEAICFNMPQYSQLKTVESMYRSFNGNDAKTGNPVVVGAEVLKLLEKQVCLLARSRALMVREAVMILMIYDRERQLAPEMRDLLAVALQSQLYAFRPYDIAATVAVYGKYSKRYRPLLNTLGLVFYDHMIAGSTAVAPDGPRVAEVLAVLEAYGKARMPIKRMTDAAFGTLYEHFDELSSTQKLTAFETFFELSKDKNFVELFTKILASLLGEPHLFIDSFQRQAEIQLKSDFMCPVAESSSYSFREQDPFGPSEVMRILSSMANCTSEHLTNSVHARIEFKRLWRDNIRKQIMPWKGPTIASYPTLAPRSGYVTNTTSAPALTDPENVNGRDEKLYPEDIPTENGSFSVDSDQGGYTSLAHNEDVADDVEQKKCKEVNVADVEAGVDCSVSQVIGGVTYRDHIPVIYGKLLQMLSETLGFTPSPHEYMQLIYDENRKIVDKAHGIAMGLGETGGMERMQICCQAYYPFLASIHEAAGRGGLEEDGSVIEKVKIPLIKQVGNEKLTNVLYSEEVLNLHADQLIRDFARQSELKKKRIESQTVHLRVDLSSISDEKRLQETIYSISLGKHASDGNANLLEMSSSDISRAIVALCDYSRYEDGVYAQTIDALGGLYFRLLFVPLPPMNTDPERSELLSVLKNIAPNSLMVDMGYLPFTENRNMNGASEFYQVKHSQYRFHRPPPLYTDIYKGNAGLYGLMMYTFAHKIQHSILHEANENKLSYAVAICRTIRHIIHPFYLQSKVGANPILKWQLIYYNGLLNICHGGQRTGYIDFDTENAEKTFVEKSSSGSDVQNRIPAYTDGSIKDGKYTHEGTEPLIKDNYTVIEHRRPVLDMILDSVTVESMGSIARVMEDPIFCHASTVFLNVITKYLACVVDELKADSNLMTLSEGADILKTIQMLIAFESLLHRQSQWEVGESLLLLSNEMLAFFVIKIREVSANKSPSDPELMVVPHGVKPKEEPCSGFAEIVDSLSMRLDGGAFSTTLEALVMAASSAGLANEIGEPLHTVLQVLYKRLPYMPDHALVGTVAVLLDAGVALQRAQEEPEEDPLGRSAQLVRILLLQCRQRLERQPSDTDELYRLSELGKNALVRALR</sequence>
<keyword evidence="3" id="KW-1185">Reference proteome</keyword>
<dbReference type="RefSeq" id="XP_067715785.1">
    <property type="nucleotide sequence ID" value="XM_067859684.1"/>
</dbReference>
<evidence type="ECO:0000313" key="2">
    <source>
        <dbReference type="EMBL" id="GIX63716.1"/>
    </source>
</evidence>
<proteinExistence type="predicted"/>
<name>A0AAV4LX61_BABCB</name>
<protein>
    <submittedName>
        <fullName evidence="2">Aspartate racemase</fullName>
    </submittedName>
</protein>
<dbReference type="Proteomes" id="UP001497744">
    <property type="component" value="Unassembled WGS sequence"/>
</dbReference>
<evidence type="ECO:0000256" key="1">
    <source>
        <dbReference type="SAM" id="MobiDB-lite"/>
    </source>
</evidence>
<comment type="caution">
    <text evidence="2">The sequence shown here is derived from an EMBL/GenBank/DDBJ whole genome shotgun (WGS) entry which is preliminary data.</text>
</comment>
<organism evidence="2 3">
    <name type="scientific">Babesia caballi</name>
    <dbReference type="NCBI Taxonomy" id="5871"/>
    <lineage>
        <taxon>Eukaryota</taxon>
        <taxon>Sar</taxon>
        <taxon>Alveolata</taxon>
        <taxon>Apicomplexa</taxon>
        <taxon>Aconoidasida</taxon>
        <taxon>Piroplasmida</taxon>
        <taxon>Babesiidae</taxon>
        <taxon>Babesia</taxon>
    </lineage>
</organism>
<evidence type="ECO:0000313" key="3">
    <source>
        <dbReference type="Proteomes" id="UP001497744"/>
    </source>
</evidence>
<reference evidence="2 3" key="1">
    <citation type="submission" date="2021-06" db="EMBL/GenBank/DDBJ databases">
        <title>Genome sequence of Babesia caballi.</title>
        <authorList>
            <person name="Yamagishi J."/>
            <person name="Kidaka T."/>
            <person name="Ochi A."/>
        </authorList>
    </citation>
    <scope>NUCLEOTIDE SEQUENCE [LARGE SCALE GENOMIC DNA]</scope>
    <source>
        <strain evidence="2">USDA-D6B2</strain>
    </source>
</reference>
<accession>A0AAV4LX61</accession>